<feature type="compositionally biased region" description="Polar residues" evidence="5">
    <location>
        <begin position="813"/>
        <end position="823"/>
    </location>
</feature>
<evidence type="ECO:0008006" key="10">
    <source>
        <dbReference type="Google" id="ProtNLM"/>
    </source>
</evidence>
<keyword evidence="2" id="KW-0963">Cytoplasm</keyword>
<evidence type="ECO:0000313" key="8">
    <source>
        <dbReference type="EMBL" id="KAF2434183.1"/>
    </source>
</evidence>
<sequence>MSDSGRSSNSHNTNGMATSRRALNIASPSNINQQSSSEPTFDLSHDAIMSTRQDVFDDAQDLPKIRATAQKMNMGYYNPPMPAVDPRSSAVARHFQDFDSENAQSSSSSSPSVEIGRGRPSRLRQTPSKSEGLPSELLLSMGNTSYYEVNATPPRRPRPTTTGSLRKEAALRRTSAKYTNANPNDSDGSTAAGARGQRFGKSTRNAASIIDSPRNTIQSFALPDIPNLTEMIDGNYKDGTPIFSAKSRSRFTSGTYRVPTQPNFVPVGGIAIPQEEKAILASLELLKDKIAHLEHDKAQSDRKIEDYENEIIDLRASVHAQANFRRSDSALGSTDGEGGSKEHTLRQEKIRSVKSLQDRLNRAEKKISTAESATKRITKERDAVVEQLGVAFLNSEELKNEVDGLQNENKILQDQVTDLQSENRELTAENEVLRAQLDEAHGRHDEDTQKWTKKEAVLNRKAGTADRVILEENQTLRHELLQMRQQQEEEARQAAQKEAAAVRKAEKAARAEHDRLAAENEQLQMELEQAKALRVDELKRWKSKQAALQARVDDKEETVHLMKAATPHDEANEQMRQQNEDLKSQLAQLKARPNVEDAGTSKVELRRKIDDATQQREQETQRWEKKEALLRQRLDQAREVNTLNRQLNDLRDDTRGGASRVPDNSRSKRKSTGQINIHNNVSAQLDQEMQKNRATSAAQPFTTSRKLRSPSKSQTRNQLPRNYRHSSAPIVHDGNASDESTTNLSFDQAITGTRRSQYQAFEPATFHTGDTTFLTFIPDDEIARLRKRVEEEHHAAKLRQTGTAATVGERYEANSTRNLTQKSALKDHTGRSEASNAAGLGDVNINASSESEEEHQHTKQDTVCSNLSIAESRSNLRRRTGLFAEMTSAFIVPDITLQSRGNANGHKIISSPHDTTACTVCARIVGSALPDKAIPTLVPVSTRPEVENNPDATMRPTQGPIPALSRVMKELHDELIHLRLELHGIEQKLISHDPALGKRARKSLHEKLVVLNQAIDSKSDQIYALNDVVECHKDELVDGVVGEEIERTMESIRYGGKRVAFGGRKARVDEEEEEEDSDEAPWAGISDTESLHRR</sequence>
<dbReference type="GO" id="GO:0008017">
    <property type="term" value="F:microtubule binding"/>
    <property type="evidence" value="ECO:0007669"/>
    <property type="project" value="InterPro"/>
</dbReference>
<keyword evidence="4" id="KW-0175">Coiled coil</keyword>
<feature type="region of interest" description="Disordered" evidence="5">
    <location>
        <begin position="325"/>
        <end position="344"/>
    </location>
</feature>
<keyword evidence="9" id="KW-1185">Reference proteome</keyword>
<dbReference type="Pfam" id="PF06657">
    <property type="entry name" value="Cep57_MT_bd"/>
    <property type="match status" value="1"/>
</dbReference>
<dbReference type="OrthoDB" id="76453at2759"/>
<feature type="region of interest" description="Disordered" evidence="5">
    <location>
        <begin position="99"/>
        <end position="206"/>
    </location>
</feature>
<feature type="coiled-coil region" evidence="4">
    <location>
        <begin position="346"/>
        <end position="443"/>
    </location>
</feature>
<feature type="compositionally biased region" description="Polar residues" evidence="5">
    <location>
        <begin position="672"/>
        <end position="720"/>
    </location>
</feature>
<feature type="compositionally biased region" description="Acidic residues" evidence="5">
    <location>
        <begin position="1069"/>
        <end position="1079"/>
    </location>
</feature>
<feature type="region of interest" description="Disordered" evidence="5">
    <location>
        <begin position="589"/>
        <end position="623"/>
    </location>
</feature>
<feature type="compositionally biased region" description="Basic and acidic residues" evidence="5">
    <location>
        <begin position="603"/>
        <end position="623"/>
    </location>
</feature>
<feature type="coiled-coil region" evidence="4">
    <location>
        <begin position="283"/>
        <end position="317"/>
    </location>
</feature>
<keyword evidence="3" id="KW-0206">Cytoskeleton</keyword>
<name>A0A9P4U2N0_9PEZI</name>
<dbReference type="InterPro" id="IPR051756">
    <property type="entry name" value="Centrosomal_MT-associated"/>
</dbReference>
<feature type="domain" description="PPC89 centrosome localisation" evidence="7">
    <location>
        <begin position="352"/>
        <end position="414"/>
    </location>
</feature>
<feature type="region of interest" description="Disordered" evidence="5">
    <location>
        <begin position="1"/>
        <end position="40"/>
    </location>
</feature>
<evidence type="ECO:0000256" key="1">
    <source>
        <dbReference type="ARBA" id="ARBA00004267"/>
    </source>
</evidence>
<evidence type="ECO:0000313" key="9">
    <source>
        <dbReference type="Proteomes" id="UP000800235"/>
    </source>
</evidence>
<accession>A0A9P4U2N0</accession>
<feature type="domain" description="Cep57 centrosome microtubule-binding" evidence="6">
    <location>
        <begin position="952"/>
        <end position="1028"/>
    </location>
</feature>
<feature type="compositionally biased region" description="Polar residues" evidence="5">
    <location>
        <begin position="26"/>
        <end position="39"/>
    </location>
</feature>
<proteinExistence type="predicted"/>
<dbReference type="InterPro" id="IPR025925">
    <property type="entry name" value="PPC89_CLD"/>
</dbReference>
<reference evidence="8" key="1">
    <citation type="journal article" date="2020" name="Stud. Mycol.">
        <title>101 Dothideomycetes genomes: a test case for predicting lifestyles and emergence of pathogens.</title>
        <authorList>
            <person name="Haridas S."/>
            <person name="Albert R."/>
            <person name="Binder M."/>
            <person name="Bloem J."/>
            <person name="Labutti K."/>
            <person name="Salamov A."/>
            <person name="Andreopoulos B."/>
            <person name="Baker S."/>
            <person name="Barry K."/>
            <person name="Bills G."/>
            <person name="Bluhm B."/>
            <person name="Cannon C."/>
            <person name="Castanera R."/>
            <person name="Culley D."/>
            <person name="Daum C."/>
            <person name="Ezra D."/>
            <person name="Gonzalez J."/>
            <person name="Henrissat B."/>
            <person name="Kuo A."/>
            <person name="Liang C."/>
            <person name="Lipzen A."/>
            <person name="Lutzoni F."/>
            <person name="Magnuson J."/>
            <person name="Mondo S."/>
            <person name="Nolan M."/>
            <person name="Ohm R."/>
            <person name="Pangilinan J."/>
            <person name="Park H.-J."/>
            <person name="Ramirez L."/>
            <person name="Alfaro M."/>
            <person name="Sun H."/>
            <person name="Tritt A."/>
            <person name="Yoshinaga Y."/>
            <person name="Zwiers L.-H."/>
            <person name="Turgeon B."/>
            <person name="Goodwin S."/>
            <person name="Spatafora J."/>
            <person name="Crous P."/>
            <person name="Grigoriev I."/>
        </authorList>
    </citation>
    <scope>NUCLEOTIDE SEQUENCE</scope>
    <source>
        <strain evidence="8">CBS 130266</strain>
    </source>
</reference>
<dbReference type="AlphaFoldDB" id="A0A9P4U2N0"/>
<dbReference type="PANTHER" id="PTHR19336:SF9">
    <property type="entry name" value="SPINDLE POLE BODY PROTEIN PPC89"/>
    <property type="match status" value="1"/>
</dbReference>
<dbReference type="GO" id="GO:0005815">
    <property type="term" value="C:microtubule organizing center"/>
    <property type="evidence" value="ECO:0007669"/>
    <property type="project" value="UniProtKB-SubCell"/>
</dbReference>
<organism evidence="8 9">
    <name type="scientific">Tothia fuscella</name>
    <dbReference type="NCBI Taxonomy" id="1048955"/>
    <lineage>
        <taxon>Eukaryota</taxon>
        <taxon>Fungi</taxon>
        <taxon>Dikarya</taxon>
        <taxon>Ascomycota</taxon>
        <taxon>Pezizomycotina</taxon>
        <taxon>Dothideomycetes</taxon>
        <taxon>Pleosporomycetidae</taxon>
        <taxon>Venturiales</taxon>
        <taxon>Cylindrosympodiaceae</taxon>
        <taxon>Tothia</taxon>
    </lineage>
</organism>
<evidence type="ECO:0000259" key="7">
    <source>
        <dbReference type="Pfam" id="PF14197"/>
    </source>
</evidence>
<feature type="compositionally biased region" description="Polar residues" evidence="5">
    <location>
        <begin position="176"/>
        <end position="189"/>
    </location>
</feature>
<dbReference type="PANTHER" id="PTHR19336">
    <property type="entry name" value="UNCHARACTERIZED DUF1167"/>
    <property type="match status" value="1"/>
</dbReference>
<feature type="region of interest" description="Disordered" evidence="5">
    <location>
        <begin position="847"/>
        <end position="866"/>
    </location>
</feature>
<dbReference type="Proteomes" id="UP000800235">
    <property type="component" value="Unassembled WGS sequence"/>
</dbReference>
<feature type="region of interest" description="Disordered" evidence="5">
    <location>
        <begin position="1064"/>
        <end position="1094"/>
    </location>
</feature>
<feature type="region of interest" description="Disordered" evidence="5">
    <location>
        <begin position="794"/>
        <end position="842"/>
    </location>
</feature>
<protein>
    <recommendedName>
        <fullName evidence="10">Cep57 centrosome microtubule-binding domain-containing protein</fullName>
    </recommendedName>
</protein>
<feature type="compositionally biased region" description="Polar residues" evidence="5">
    <location>
        <begin position="1"/>
        <end position="17"/>
    </location>
</feature>
<dbReference type="EMBL" id="MU007017">
    <property type="protein sequence ID" value="KAF2434183.1"/>
    <property type="molecule type" value="Genomic_DNA"/>
</dbReference>
<evidence type="ECO:0000256" key="3">
    <source>
        <dbReference type="ARBA" id="ARBA00023212"/>
    </source>
</evidence>
<evidence type="ECO:0000256" key="2">
    <source>
        <dbReference type="ARBA" id="ARBA00022490"/>
    </source>
</evidence>
<feature type="region of interest" description="Disordered" evidence="5">
    <location>
        <begin position="642"/>
        <end position="743"/>
    </location>
</feature>
<dbReference type="InterPro" id="IPR024957">
    <property type="entry name" value="Cep57_MT-bd_dom"/>
</dbReference>
<comment type="caution">
    <text evidence="8">The sequence shown here is derived from an EMBL/GenBank/DDBJ whole genome shotgun (WGS) entry which is preliminary data.</text>
</comment>
<dbReference type="Pfam" id="PF14197">
    <property type="entry name" value="Cep57_CLD_2"/>
    <property type="match status" value="1"/>
</dbReference>
<evidence type="ECO:0000256" key="5">
    <source>
        <dbReference type="SAM" id="MobiDB-lite"/>
    </source>
</evidence>
<evidence type="ECO:0000256" key="4">
    <source>
        <dbReference type="SAM" id="Coils"/>
    </source>
</evidence>
<evidence type="ECO:0000259" key="6">
    <source>
        <dbReference type="Pfam" id="PF06657"/>
    </source>
</evidence>
<comment type="subcellular location">
    <subcellularLocation>
        <location evidence="1">Cytoplasm</location>
        <location evidence="1">Cytoskeleton</location>
        <location evidence="1">Microtubule organizing center</location>
    </subcellularLocation>
</comment>
<gene>
    <name evidence="8" type="ORF">EJ08DRAFT_495286</name>
</gene>